<dbReference type="GeneID" id="34760251"/>
<dbReference type="KEGG" id="tfo:BFO_2587"/>
<name>G8ULB0_TANFA</name>
<dbReference type="Proteomes" id="UP000005436">
    <property type="component" value="Chromosome"/>
</dbReference>
<dbReference type="RefSeq" id="WP_014225729.1">
    <property type="nucleotide sequence ID" value="NC_016610.1"/>
</dbReference>
<dbReference type="Gene3D" id="2.180.10.10">
    <property type="entry name" value="RHS repeat-associated core"/>
    <property type="match status" value="1"/>
</dbReference>
<gene>
    <name evidence="1" type="ordered locus">BFO_2587</name>
</gene>
<dbReference type="HOGENOM" id="CLU_2511559_0_0_10"/>
<dbReference type="NCBIfam" id="TIGR01643">
    <property type="entry name" value="YD_repeat_2x"/>
    <property type="match status" value="1"/>
</dbReference>
<evidence type="ECO:0000313" key="1">
    <source>
        <dbReference type="EMBL" id="AEW21097.1"/>
    </source>
</evidence>
<keyword evidence="2" id="KW-1185">Reference proteome</keyword>
<dbReference type="InterPro" id="IPR006530">
    <property type="entry name" value="YD"/>
</dbReference>
<organism evidence="1 2">
    <name type="scientific">Tannerella forsythia (strain ATCC 43037 / JCM 10827 / CCUG 21028 A / KCTC 5666 / FDC 338)</name>
    <name type="common">Bacteroides forsythus</name>
    <dbReference type="NCBI Taxonomy" id="203275"/>
    <lineage>
        <taxon>Bacteria</taxon>
        <taxon>Pseudomonadati</taxon>
        <taxon>Bacteroidota</taxon>
        <taxon>Bacteroidia</taxon>
        <taxon>Bacteroidales</taxon>
        <taxon>Tannerellaceae</taxon>
        <taxon>Tannerella</taxon>
    </lineage>
</organism>
<protein>
    <recommendedName>
        <fullName evidence="3">RHS repeat protein</fullName>
    </recommendedName>
</protein>
<evidence type="ECO:0008006" key="3">
    <source>
        <dbReference type="Google" id="ProtNLM"/>
    </source>
</evidence>
<sequence>MSQVTDERGNVFRFLFDGEYRPVQLTYPNGTYRQWMYDARGYLSEERDPRGNHTFYRSDEAGNLLWMQEADGNEHHFSYDNVSST</sequence>
<dbReference type="AlphaFoldDB" id="G8ULB0"/>
<dbReference type="PATRIC" id="fig|203275.8.peg.2206"/>
<dbReference type="eggNOG" id="COG3209">
    <property type="taxonomic scope" value="Bacteria"/>
</dbReference>
<dbReference type="EMBL" id="CP003191">
    <property type="protein sequence ID" value="AEW21097.1"/>
    <property type="molecule type" value="Genomic_DNA"/>
</dbReference>
<accession>G8ULB0</accession>
<evidence type="ECO:0000313" key="2">
    <source>
        <dbReference type="Proteomes" id="UP000005436"/>
    </source>
</evidence>
<reference evidence="2" key="1">
    <citation type="submission" date="2011-12" db="EMBL/GenBank/DDBJ databases">
        <title>Complete sequence of Tannerella forsythia ATCC 43037.</title>
        <authorList>
            <person name="Dewhirst F."/>
            <person name="Tanner A."/>
            <person name="Izard J."/>
            <person name="Brinkac L."/>
            <person name="Durkin A.S."/>
            <person name="Hostetler J."/>
            <person name="Shetty J."/>
            <person name="Torralba M."/>
            <person name="Gill S."/>
            <person name="Nelson K."/>
        </authorList>
    </citation>
    <scope>NUCLEOTIDE SEQUENCE [LARGE SCALE GENOMIC DNA]</scope>
    <source>
        <strain evidence="2">ATCC 43037 / JCM 10827 / CCUG 33226 / KCTC 5666 / FDC 338</strain>
    </source>
</reference>
<dbReference type="STRING" id="203275.BFO_2587"/>
<proteinExistence type="predicted"/>